<evidence type="ECO:0000313" key="2">
    <source>
        <dbReference type="Proteomes" id="UP000273405"/>
    </source>
</evidence>
<proteinExistence type="predicted"/>
<evidence type="ECO:0000313" key="1">
    <source>
        <dbReference type="EMBL" id="RKH39051.1"/>
    </source>
</evidence>
<gene>
    <name evidence="1" type="ORF">D7X12_24710</name>
</gene>
<dbReference type="EMBL" id="RAWG01000176">
    <property type="protein sequence ID" value="RKH39051.1"/>
    <property type="molecule type" value="Genomic_DNA"/>
</dbReference>
<comment type="caution">
    <text evidence="1">The sequence shown here is derived from an EMBL/GenBank/DDBJ whole genome shotgun (WGS) entry which is preliminary data.</text>
</comment>
<accession>A0A3A8NA59</accession>
<keyword evidence="2" id="KW-1185">Reference proteome</keyword>
<protein>
    <recommendedName>
        <fullName evidence="3">Peptidase inhibitor family I36</fullName>
    </recommendedName>
</protein>
<sequence length="162" mass="17334">MRVIAGQCQAPHCNTQNPCFCRNAPYPPVRHPQRNLPMTGKGGSMVHYWLTGLAAASLLLTPTVAAAEDTDSPCPFSGVLCLFEGTDFTGAVWNVRSLTPGVGVCVSLTEHGWEGRVNSVINTNGDTASLFFNEDCDGGPHPIDPNTSVSSLGYHPKSVWVY</sequence>
<dbReference type="Proteomes" id="UP000273405">
    <property type="component" value="Unassembled WGS sequence"/>
</dbReference>
<evidence type="ECO:0008006" key="3">
    <source>
        <dbReference type="Google" id="ProtNLM"/>
    </source>
</evidence>
<dbReference type="Gene3D" id="2.60.20.10">
    <property type="entry name" value="Crystallins"/>
    <property type="match status" value="1"/>
</dbReference>
<reference evidence="2" key="1">
    <citation type="submission" date="2018-09" db="EMBL/GenBank/DDBJ databases">
        <authorList>
            <person name="Livingstone P.G."/>
            <person name="Whitworth D.E."/>
        </authorList>
    </citation>
    <scope>NUCLEOTIDE SEQUENCE [LARGE SCALE GENOMIC DNA]</scope>
    <source>
        <strain evidence="2">CA040B</strain>
    </source>
</reference>
<dbReference type="AlphaFoldDB" id="A0A3A8NA59"/>
<organism evidence="1 2">
    <name type="scientific">Corallococcus sicarius</name>
    <dbReference type="NCBI Taxonomy" id="2316726"/>
    <lineage>
        <taxon>Bacteria</taxon>
        <taxon>Pseudomonadati</taxon>
        <taxon>Myxococcota</taxon>
        <taxon>Myxococcia</taxon>
        <taxon>Myxococcales</taxon>
        <taxon>Cystobacterineae</taxon>
        <taxon>Myxococcaceae</taxon>
        <taxon>Corallococcus</taxon>
    </lineage>
</organism>
<name>A0A3A8NA59_9BACT</name>
<dbReference type="Pfam" id="PF03995">
    <property type="entry name" value="Inhibitor_I36"/>
    <property type="match status" value="1"/>
</dbReference>